<feature type="domain" description="POTRA" evidence="10">
    <location>
        <begin position="183"/>
        <end position="271"/>
    </location>
</feature>
<gene>
    <name evidence="8 11" type="primary">bamA</name>
    <name evidence="11" type="ORF">Q2T77_19685</name>
</gene>
<evidence type="ECO:0000313" key="12">
    <source>
        <dbReference type="Proteomes" id="UP001169027"/>
    </source>
</evidence>
<keyword evidence="5 8" id="KW-0677">Repeat</keyword>
<dbReference type="Proteomes" id="UP001169027">
    <property type="component" value="Unassembled WGS sequence"/>
</dbReference>
<keyword evidence="4 8" id="KW-0732">Signal</keyword>
<dbReference type="InterPro" id="IPR034746">
    <property type="entry name" value="POTRA"/>
</dbReference>
<dbReference type="PANTHER" id="PTHR12815">
    <property type="entry name" value="SORTING AND ASSEMBLY MACHINERY SAMM50 PROTEIN FAMILY MEMBER"/>
    <property type="match status" value="1"/>
</dbReference>
<dbReference type="PIRSF" id="PIRSF006076">
    <property type="entry name" value="OM_assembly_OMP85"/>
    <property type="match status" value="1"/>
</dbReference>
<dbReference type="NCBIfam" id="TIGR03303">
    <property type="entry name" value="OM_YaeT"/>
    <property type="match status" value="1"/>
</dbReference>
<comment type="subunit">
    <text evidence="8">Part of the Bam complex.</text>
</comment>
<evidence type="ECO:0000256" key="4">
    <source>
        <dbReference type="ARBA" id="ARBA00022729"/>
    </source>
</evidence>
<feature type="domain" description="POTRA" evidence="10">
    <location>
        <begin position="274"/>
        <end position="350"/>
    </location>
</feature>
<comment type="similarity">
    <text evidence="8">Belongs to the BamA family.</text>
</comment>
<evidence type="ECO:0000259" key="10">
    <source>
        <dbReference type="PROSITE" id="PS51779"/>
    </source>
</evidence>
<dbReference type="PANTHER" id="PTHR12815:SF23">
    <property type="entry name" value="OUTER MEMBRANE PROTEIN ASSEMBLY FACTOR BAMA"/>
    <property type="match status" value="1"/>
</dbReference>
<comment type="subcellular location">
    <subcellularLocation>
        <location evidence="8">Cell outer membrane</location>
    </subcellularLocation>
    <subcellularLocation>
        <location evidence="1">Membrane</location>
    </subcellularLocation>
</comment>
<evidence type="ECO:0000256" key="2">
    <source>
        <dbReference type="ARBA" id="ARBA00022452"/>
    </source>
</evidence>
<evidence type="ECO:0000256" key="6">
    <source>
        <dbReference type="ARBA" id="ARBA00023136"/>
    </source>
</evidence>
<keyword evidence="3 8" id="KW-0812">Transmembrane</keyword>
<dbReference type="InterPro" id="IPR023707">
    <property type="entry name" value="OM_assembly_BamA"/>
</dbReference>
<dbReference type="RefSeq" id="WP_301812229.1">
    <property type="nucleotide sequence ID" value="NZ_JAUJZH010000014.1"/>
</dbReference>
<feature type="signal peptide" evidence="8">
    <location>
        <begin position="1"/>
        <end position="28"/>
    </location>
</feature>
<feature type="domain" description="POTRA" evidence="10">
    <location>
        <begin position="355"/>
        <end position="429"/>
    </location>
</feature>
<protein>
    <recommendedName>
        <fullName evidence="8 9">Outer membrane protein assembly factor BamA</fullName>
    </recommendedName>
</protein>
<dbReference type="PROSITE" id="PS51779">
    <property type="entry name" value="POTRA"/>
    <property type="match status" value="5"/>
</dbReference>
<dbReference type="HAMAP" id="MF_01430">
    <property type="entry name" value="OM_assembly_BamA"/>
    <property type="match status" value="1"/>
</dbReference>
<dbReference type="EMBL" id="JAUKVY010000014">
    <property type="protein sequence ID" value="MDO1534517.1"/>
    <property type="molecule type" value="Genomic_DNA"/>
</dbReference>
<comment type="function">
    <text evidence="8">Part of the outer membrane protein assembly complex, which is involved in assembly and insertion of beta-barrel proteins into the outer membrane.</text>
</comment>
<evidence type="ECO:0000256" key="8">
    <source>
        <dbReference type="HAMAP-Rule" id="MF_01430"/>
    </source>
</evidence>
<feature type="chain" id="PRO_5044943815" description="Outer membrane protein assembly factor BamA" evidence="8">
    <location>
        <begin position="29"/>
        <end position="803"/>
    </location>
</feature>
<keyword evidence="7 8" id="KW-0998">Cell outer membrane</keyword>
<dbReference type="Pfam" id="PF01103">
    <property type="entry name" value="Omp85"/>
    <property type="match status" value="1"/>
</dbReference>
<keyword evidence="6 8" id="KW-0472">Membrane</keyword>
<comment type="caution">
    <text evidence="11">The sequence shown here is derived from an EMBL/GenBank/DDBJ whole genome shotgun (WGS) entry which is preliminary data.</text>
</comment>
<dbReference type="Pfam" id="PF07244">
    <property type="entry name" value="POTRA"/>
    <property type="match status" value="5"/>
</dbReference>
<evidence type="ECO:0000256" key="7">
    <source>
        <dbReference type="ARBA" id="ARBA00023237"/>
    </source>
</evidence>
<evidence type="ECO:0000256" key="5">
    <source>
        <dbReference type="ARBA" id="ARBA00022737"/>
    </source>
</evidence>
<reference evidence="11" key="1">
    <citation type="submission" date="2023-06" db="EMBL/GenBank/DDBJ databases">
        <authorList>
            <person name="Jiang Y."/>
            <person name="Liu Q."/>
        </authorList>
    </citation>
    <scope>NUCLEOTIDE SEQUENCE</scope>
    <source>
        <strain evidence="11">CGMCC 1.12090</strain>
    </source>
</reference>
<dbReference type="InterPro" id="IPR010827">
    <property type="entry name" value="BamA/TamA_POTRA"/>
</dbReference>
<evidence type="ECO:0000256" key="9">
    <source>
        <dbReference type="NCBIfam" id="TIGR03303"/>
    </source>
</evidence>
<feature type="domain" description="POTRA" evidence="10">
    <location>
        <begin position="100"/>
        <end position="180"/>
    </location>
</feature>
<evidence type="ECO:0000256" key="1">
    <source>
        <dbReference type="ARBA" id="ARBA00004370"/>
    </source>
</evidence>
<dbReference type="InterPro" id="IPR000184">
    <property type="entry name" value="Bac_surfAg_D15"/>
</dbReference>
<feature type="domain" description="POTRA" evidence="10">
    <location>
        <begin position="32"/>
        <end position="99"/>
    </location>
</feature>
<accession>A0ABT8S931</accession>
<organism evidence="11 12">
    <name type="scientific">Variovorax ginsengisoli</name>
    <dbReference type="NCBI Taxonomy" id="363844"/>
    <lineage>
        <taxon>Bacteria</taxon>
        <taxon>Pseudomonadati</taxon>
        <taxon>Pseudomonadota</taxon>
        <taxon>Betaproteobacteria</taxon>
        <taxon>Burkholderiales</taxon>
        <taxon>Comamonadaceae</taxon>
        <taxon>Variovorax</taxon>
    </lineage>
</organism>
<dbReference type="Gene3D" id="2.40.160.50">
    <property type="entry name" value="membrane protein fhac: a member of the omp85/tpsb transporter family"/>
    <property type="match status" value="1"/>
</dbReference>
<keyword evidence="2 8" id="KW-1134">Transmembrane beta strand</keyword>
<dbReference type="Gene3D" id="3.10.20.310">
    <property type="entry name" value="membrane protein fhac"/>
    <property type="match status" value="5"/>
</dbReference>
<evidence type="ECO:0000313" key="11">
    <source>
        <dbReference type="EMBL" id="MDO1534517.1"/>
    </source>
</evidence>
<name>A0ABT8S931_9BURK</name>
<keyword evidence="12" id="KW-1185">Reference proteome</keyword>
<sequence length="803" mass="89118" precursor="true">MNTTISRFRLRSVAAVVASALAATAAWAVEPFTVRDIRVEGLQRVEPGTIFASMPLRVGDIYNDDRGSAAIRALFDLGLFKDVRIDVNGNVLVVIVEERPTIADVDFVGTKEFEKANLQKALREVGLADGRPYDKALADRAEQELKRQYVSRSLYNAQVVTTVTPIERNRVNLTFTVTEGEPARIREVHIAGNKDFSESTLLSLFDQDSGGWLSWYTKSNQYSRAKLNADLETLRSYYLSRGYLEFRIDSTQVAISPDRQDLSVTVNISEGEKFVVSGVKLDGNYLGREEEFKTLVTIKPGEPYNAEQVAQTTKAFSDYFGSFGYAFARVQATPEIDRTTNRVALTLKAEPERRVYVRRVAVGGNNRTRDEVIRREFRQYEASWYDGDKIKLSRDRVDRLGYFTEVTVDTQEVPGVPDQVDLTVNVIEKPTGSLQLGAGFSSADKVSLTFGISQENVFGSGNYLGVQVNTSKYNRTLSLVTTDPYFTKEGISRTFSLYTATTQPYYGNIDGNYRLTTEGGNIRFGVPFSERDTVFFGAGVERYRFDPGTSFAGYVPFSYQQYFGCIAPNGQLGVLYCGNPSVSGVPLSIGWARDNRDSALVPTTGVLQSANLEVGVGSDMKYYKAGYKYQQYFPLNKQYTFAINGDFGYAGAFSGQQFPIFKNYYAGGLGSVRGFEQNSLGPRDIPLYGQTVGAALGGIKKAIFNAELSTPFPGAGNDRTLRLYGFMDAGNVFGDRTPWSTNAQWDSINKIRASVGLGISWISPLGPLRIAYAFPVVYEKGDVAQQIPEDRIQRLQFQIGTTF</sequence>
<dbReference type="InterPro" id="IPR039910">
    <property type="entry name" value="D15-like"/>
</dbReference>
<proteinExistence type="inferred from homology"/>
<evidence type="ECO:0000256" key="3">
    <source>
        <dbReference type="ARBA" id="ARBA00022692"/>
    </source>
</evidence>